<dbReference type="EMBL" id="CAFABE010000010">
    <property type="protein sequence ID" value="CAB4820236.1"/>
    <property type="molecule type" value="Genomic_DNA"/>
</dbReference>
<evidence type="ECO:0000313" key="3">
    <source>
        <dbReference type="EMBL" id="CAB4859496.1"/>
    </source>
</evidence>
<dbReference type="EMBL" id="CAFBPM010000012">
    <property type="protein sequence ID" value="CAB5026275.1"/>
    <property type="molecule type" value="Genomic_DNA"/>
</dbReference>
<organism evidence="2">
    <name type="scientific">freshwater metagenome</name>
    <dbReference type="NCBI Taxonomy" id="449393"/>
    <lineage>
        <taxon>unclassified sequences</taxon>
        <taxon>metagenomes</taxon>
        <taxon>ecological metagenomes</taxon>
    </lineage>
</organism>
<proteinExistence type="predicted"/>
<protein>
    <submittedName>
        <fullName evidence="2">Unannotated protein</fullName>
    </submittedName>
</protein>
<evidence type="ECO:0000313" key="4">
    <source>
        <dbReference type="EMBL" id="CAB5026275.1"/>
    </source>
</evidence>
<dbReference type="InterPro" id="IPR024520">
    <property type="entry name" value="DUF3558"/>
</dbReference>
<dbReference type="EMBL" id="CAFBLT010000001">
    <property type="protein sequence ID" value="CAB4859496.1"/>
    <property type="molecule type" value="Genomic_DNA"/>
</dbReference>
<name>A0A6J6ZKC1_9ZZZZ</name>
<sequence length="196" mass="19072">MNTFATNPRTGKIAVAFSAVAVSALLLGACGSSGSSSSTTTSMSGSSSSSSSQTTTATASAIPDPCTLVTNADLTTLTGSALALNPPTDSANVRSCTWGSLTSDTGLVSVLISKSNSSGTDMGDVLYTSSGEKGTTVTVANDGKIVSRGIIAGGGGAGKTVIFHKSGLTVLVAVVGNDVSQESLVSAAQNVAAGIK</sequence>
<gene>
    <name evidence="2" type="ORF">UFOPK3164_00364</name>
    <name evidence="3" type="ORF">UFOPK3427_00093</name>
    <name evidence="4" type="ORF">UFOPK4112_01242</name>
</gene>
<dbReference type="AlphaFoldDB" id="A0A6J6ZKC1"/>
<reference evidence="2" key="1">
    <citation type="submission" date="2020-05" db="EMBL/GenBank/DDBJ databases">
        <authorList>
            <person name="Chiriac C."/>
            <person name="Salcher M."/>
            <person name="Ghai R."/>
            <person name="Kavagutti S V."/>
        </authorList>
    </citation>
    <scope>NUCLEOTIDE SEQUENCE</scope>
</reference>
<dbReference type="Pfam" id="PF12079">
    <property type="entry name" value="DUF3558"/>
    <property type="match status" value="1"/>
</dbReference>
<accession>A0A6J6ZKC1</accession>
<feature type="region of interest" description="Disordered" evidence="1">
    <location>
        <begin position="38"/>
        <end position="58"/>
    </location>
</feature>
<evidence type="ECO:0000256" key="1">
    <source>
        <dbReference type="SAM" id="MobiDB-lite"/>
    </source>
</evidence>
<evidence type="ECO:0000313" key="2">
    <source>
        <dbReference type="EMBL" id="CAB4820236.1"/>
    </source>
</evidence>